<keyword evidence="2" id="KW-1185">Reference proteome</keyword>
<dbReference type="RefSeq" id="WP_200311556.1">
    <property type="nucleotide sequence ID" value="NZ_JAENIM010000039.1"/>
</dbReference>
<sequence>MSRFTKWFFIVLASILLVFVALPASWYGYYAWKLDRDFKQLSESLHAADPARANQVDLMSQLAEIDDSIRDWRSNFNSYPQMLPSYAGLWQYHDRRWFAERRGRTFDESITSAHQFAYWLERKHYRSSDSEAAKAEKPRKVYRTEGQVAADPSLLTRYSITNEKNTRQLVVITEADAAEKFLHDHGEEINQQLAPWIARFKASDYWHSKLGKYKLEFELVAACQLLSLTTSARLLIGEIDAAMDDLMLLIKMSQMPTIGDSIYSHHLQASIQEYVIDLVWQILNNKTLDGNQLQALQPAFPKGNNAQEMAKYIAASSIWVSSKWQDFANDKMLHGELSAGDRFMLPYRLSKQNKSLRELSKQLSQLASQGEEMSYPASKKWIPSTDDSLDLLFKVDVGSILRQQLTRNTLYQQMRTAIALERFYLDHGSYPSQMNQLVPIYLADAPINGLSGEAISWQLDKNGPVMQHDRTTTTLGKNGECSEQIEPFVWRYWR</sequence>
<gene>
    <name evidence="1" type="ORF">JIN82_10375</name>
</gene>
<dbReference type="AlphaFoldDB" id="A0A8J7ME15"/>
<accession>A0A8J7ME15</accession>
<protein>
    <submittedName>
        <fullName evidence="1">Uncharacterized protein</fullName>
    </submittedName>
</protein>
<name>A0A8J7ME15_9BACT</name>
<dbReference type="EMBL" id="JAENIM010000039">
    <property type="protein sequence ID" value="MBK1791556.1"/>
    <property type="molecule type" value="Genomic_DNA"/>
</dbReference>
<proteinExistence type="predicted"/>
<evidence type="ECO:0000313" key="2">
    <source>
        <dbReference type="Proteomes" id="UP000624703"/>
    </source>
</evidence>
<reference evidence="1" key="1">
    <citation type="submission" date="2021-01" db="EMBL/GenBank/DDBJ databases">
        <title>Modified the classification status of verrucomicrobia.</title>
        <authorList>
            <person name="Feng X."/>
        </authorList>
    </citation>
    <scope>NUCLEOTIDE SEQUENCE</scope>
    <source>
        <strain evidence="1">_KCTC 22039</strain>
    </source>
</reference>
<dbReference type="Proteomes" id="UP000624703">
    <property type="component" value="Unassembled WGS sequence"/>
</dbReference>
<comment type="caution">
    <text evidence="1">The sequence shown here is derived from an EMBL/GenBank/DDBJ whole genome shotgun (WGS) entry which is preliminary data.</text>
</comment>
<evidence type="ECO:0000313" key="1">
    <source>
        <dbReference type="EMBL" id="MBK1791556.1"/>
    </source>
</evidence>
<organism evidence="1 2">
    <name type="scientific">Persicirhabdus sediminis</name>
    <dbReference type="NCBI Taxonomy" id="454144"/>
    <lineage>
        <taxon>Bacteria</taxon>
        <taxon>Pseudomonadati</taxon>
        <taxon>Verrucomicrobiota</taxon>
        <taxon>Verrucomicrobiia</taxon>
        <taxon>Verrucomicrobiales</taxon>
        <taxon>Verrucomicrobiaceae</taxon>
        <taxon>Persicirhabdus</taxon>
    </lineage>
</organism>